<gene>
    <name evidence="2" type="ORF">GCM10007938_15640</name>
</gene>
<evidence type="ECO:0000256" key="1">
    <source>
        <dbReference type="SAM" id="SignalP"/>
    </source>
</evidence>
<evidence type="ECO:0008006" key="4">
    <source>
        <dbReference type="Google" id="ProtNLM"/>
    </source>
</evidence>
<protein>
    <recommendedName>
        <fullName evidence="4">Type VI secretion system lipoprotein TssJ</fullName>
    </recommendedName>
</protein>
<dbReference type="Proteomes" id="UP001157138">
    <property type="component" value="Unassembled WGS sequence"/>
</dbReference>
<name>A0ABQ6EYJ4_9VIBR</name>
<keyword evidence="3" id="KW-1185">Reference proteome</keyword>
<evidence type="ECO:0000313" key="2">
    <source>
        <dbReference type="EMBL" id="GLT17786.1"/>
    </source>
</evidence>
<keyword evidence="1" id="KW-0732">Signal</keyword>
<feature type="signal peptide" evidence="1">
    <location>
        <begin position="1"/>
        <end position="20"/>
    </location>
</feature>
<proteinExistence type="predicted"/>
<dbReference type="NCBIfam" id="TIGR03352">
    <property type="entry name" value="VI_chp_3"/>
    <property type="match status" value="1"/>
</dbReference>
<dbReference type="PANTHER" id="PTHR37625">
    <property type="entry name" value="OUTER MEMBRANE LIPOPROTEIN-RELATED"/>
    <property type="match status" value="1"/>
</dbReference>
<dbReference type="PANTHER" id="PTHR37625:SF4">
    <property type="entry name" value="OUTER MEMBRANE LIPOPROTEIN"/>
    <property type="match status" value="1"/>
</dbReference>
<dbReference type="Pfam" id="PF12790">
    <property type="entry name" value="T6SS-SciN"/>
    <property type="match status" value="1"/>
</dbReference>
<accession>A0ABQ6EYJ4</accession>
<comment type="caution">
    <text evidence="2">The sequence shown here is derived from an EMBL/GenBank/DDBJ whole genome shotgun (WGS) entry which is preliminary data.</text>
</comment>
<evidence type="ECO:0000313" key="3">
    <source>
        <dbReference type="Proteomes" id="UP001157138"/>
    </source>
</evidence>
<organism evidence="2 3">
    <name type="scientific">Vibrio zhanjiangensis</name>
    <dbReference type="NCBI Taxonomy" id="1046128"/>
    <lineage>
        <taxon>Bacteria</taxon>
        <taxon>Pseudomonadati</taxon>
        <taxon>Pseudomonadota</taxon>
        <taxon>Gammaproteobacteria</taxon>
        <taxon>Vibrionales</taxon>
        <taxon>Vibrionaceae</taxon>
        <taxon>Vibrio</taxon>
    </lineage>
</organism>
<dbReference type="InterPro" id="IPR017734">
    <property type="entry name" value="T6SS_SciN"/>
</dbReference>
<dbReference type="PROSITE" id="PS51257">
    <property type="entry name" value="PROKAR_LIPOPROTEIN"/>
    <property type="match status" value="1"/>
</dbReference>
<dbReference type="EMBL" id="BSPW01000026">
    <property type="protein sequence ID" value="GLT17786.1"/>
    <property type="molecule type" value="Genomic_DNA"/>
</dbReference>
<dbReference type="Gene3D" id="2.60.40.4150">
    <property type="entry name" value="Type VI secretion system, lipoprotein SciN"/>
    <property type="match status" value="1"/>
</dbReference>
<dbReference type="InterPro" id="IPR038706">
    <property type="entry name" value="Type_VI_SciN-like_sf"/>
</dbReference>
<dbReference type="RefSeq" id="WP_284191688.1">
    <property type="nucleotide sequence ID" value="NZ_BSPW01000026.1"/>
</dbReference>
<feature type="chain" id="PRO_5046850701" description="Type VI secretion system lipoprotein TssJ" evidence="1">
    <location>
        <begin position="21"/>
        <end position="160"/>
    </location>
</feature>
<sequence length="160" mass="18031">MARWCFVWVLFLIGCSSDPAPVVTQYSLAIKSDKSANPSDSSSSNPVVVRLYQLTDTQMFNQQPFIDLYANDVQLLSSNLISKQILPVVIPDTDVKLTLDINSQTQYIGILVEFINYQQSQPKAVSVLPKNSDQYLQLSISGDRTILEIITPDSPWWKLF</sequence>
<reference evidence="3" key="1">
    <citation type="journal article" date="2019" name="Int. J. Syst. Evol. Microbiol.">
        <title>The Global Catalogue of Microorganisms (GCM) 10K type strain sequencing project: providing services to taxonomists for standard genome sequencing and annotation.</title>
        <authorList>
            <consortium name="The Broad Institute Genomics Platform"/>
            <consortium name="The Broad Institute Genome Sequencing Center for Infectious Disease"/>
            <person name="Wu L."/>
            <person name="Ma J."/>
        </authorList>
    </citation>
    <scope>NUCLEOTIDE SEQUENCE [LARGE SCALE GENOMIC DNA]</scope>
    <source>
        <strain evidence="3">NBRC 108723</strain>
    </source>
</reference>